<name>A0A5N5THG1_9CRUS</name>
<dbReference type="OrthoDB" id="6484170at2759"/>
<dbReference type="PANTHER" id="PTHR37860">
    <property type="entry name" value="AGAP008810-PA"/>
    <property type="match status" value="1"/>
</dbReference>
<dbReference type="InterPro" id="IPR001846">
    <property type="entry name" value="VWF_type-D"/>
</dbReference>
<reference evidence="2 3" key="1">
    <citation type="journal article" date="2019" name="PLoS Biol.">
        <title>Sex chromosomes control vertical transmission of feminizing Wolbachia symbionts in an isopod.</title>
        <authorList>
            <person name="Becking T."/>
            <person name="Chebbi M.A."/>
            <person name="Giraud I."/>
            <person name="Moumen B."/>
            <person name="Laverre T."/>
            <person name="Caubet Y."/>
            <person name="Peccoud J."/>
            <person name="Gilbert C."/>
            <person name="Cordaux R."/>
        </authorList>
    </citation>
    <scope>NUCLEOTIDE SEQUENCE [LARGE SCALE GENOMIC DNA]</scope>
    <source>
        <strain evidence="2">ANa2</strain>
        <tissue evidence="2">Whole body excluding digestive tract and cuticle</tissue>
    </source>
</reference>
<feature type="non-terminal residue" evidence="2">
    <location>
        <position position="425"/>
    </location>
</feature>
<protein>
    <submittedName>
        <fullName evidence="2">Apolipophorin</fullName>
    </submittedName>
</protein>
<accession>A0A5N5THG1</accession>
<gene>
    <name evidence="2" type="primary">APLP_0</name>
    <name evidence="2" type="ORF">Anas_05034</name>
</gene>
<dbReference type="EMBL" id="SEYY01003372">
    <property type="protein sequence ID" value="KAB7504340.1"/>
    <property type="molecule type" value="Genomic_DNA"/>
</dbReference>
<comment type="caution">
    <text evidence="2">The sequence shown here is derived from an EMBL/GenBank/DDBJ whole genome shotgun (WGS) entry which is preliminary data.</text>
</comment>
<sequence length="425" mass="49179">MASTQIRGSNIEHFLVSVLKSFEKWDENSFKSSNIVDFSCPHLLLVLKESNSSTILSLAAGYKSLPFDGHKELVLLYGENRIFIEHDRNIVFNNNSISLPYEHEGISIQRDLNSIEITVKTSNKVKLLALNCEIEKDICIVEVNGWLYHDTFGLFGNFDNDPYNDFVLPDGSSVTNSEVWEDSWMTDQNCSKIVTGISYLKEPSQRALKFCSRMFLDNNSPAVPCHGSVNIHPYYVNCLNAQRALDYPTRKARTTQYFPKEHDKITEEKEHENNTSQLIYEDYDNNYKNVSDEEYNYLDENFFYWHHNTNDSQTQMRVKRSFENSFWKPTREHDIKISLHDISPEETRALCNVFSAYTKTCSSKSVNLILPLECDFSYLNHDDDPVHHSLSIDLLILYEEAECSTFVYESVVSVIHENIIDLLNS</sequence>
<proteinExistence type="predicted"/>
<dbReference type="Pfam" id="PF00094">
    <property type="entry name" value="VWD"/>
    <property type="match status" value="1"/>
</dbReference>
<dbReference type="PANTHER" id="PTHR37860:SF1">
    <property type="match status" value="1"/>
</dbReference>
<dbReference type="AlphaFoldDB" id="A0A5N5THG1"/>
<dbReference type="Proteomes" id="UP000326759">
    <property type="component" value="Unassembled WGS sequence"/>
</dbReference>
<keyword evidence="3" id="KW-1185">Reference proteome</keyword>
<evidence type="ECO:0000313" key="3">
    <source>
        <dbReference type="Proteomes" id="UP000326759"/>
    </source>
</evidence>
<evidence type="ECO:0000313" key="2">
    <source>
        <dbReference type="EMBL" id="KAB7504340.1"/>
    </source>
</evidence>
<feature type="domain" description="VWFD" evidence="1">
    <location>
        <begin position="12"/>
        <end position="191"/>
    </location>
</feature>
<dbReference type="PROSITE" id="PS51233">
    <property type="entry name" value="VWFD"/>
    <property type="match status" value="1"/>
</dbReference>
<organism evidence="2 3">
    <name type="scientific">Armadillidium nasatum</name>
    <dbReference type="NCBI Taxonomy" id="96803"/>
    <lineage>
        <taxon>Eukaryota</taxon>
        <taxon>Metazoa</taxon>
        <taxon>Ecdysozoa</taxon>
        <taxon>Arthropoda</taxon>
        <taxon>Crustacea</taxon>
        <taxon>Multicrustacea</taxon>
        <taxon>Malacostraca</taxon>
        <taxon>Eumalacostraca</taxon>
        <taxon>Peracarida</taxon>
        <taxon>Isopoda</taxon>
        <taxon>Oniscidea</taxon>
        <taxon>Crinocheta</taxon>
        <taxon>Armadillidiidae</taxon>
        <taxon>Armadillidium</taxon>
    </lineage>
</organism>
<evidence type="ECO:0000259" key="1">
    <source>
        <dbReference type="PROSITE" id="PS51233"/>
    </source>
</evidence>